<dbReference type="PANTHER" id="PTHR45825:SF11">
    <property type="entry name" value="ALPHA AMYLASE DOMAIN-CONTAINING PROTEIN"/>
    <property type="match status" value="1"/>
</dbReference>
<dbReference type="Pfam" id="PF08323">
    <property type="entry name" value="Glyco_transf_5"/>
    <property type="match status" value="1"/>
</dbReference>
<dbReference type="EMBL" id="JAPFFF010000012">
    <property type="protein sequence ID" value="KAK8875549.1"/>
    <property type="molecule type" value="Genomic_DNA"/>
</dbReference>
<dbReference type="PANTHER" id="PTHR45825">
    <property type="entry name" value="GRANULE-BOUND STARCH SYNTHASE 1, CHLOROPLASTIC/AMYLOPLASTIC"/>
    <property type="match status" value="1"/>
</dbReference>
<keyword evidence="8" id="KW-1185">Reference proteome</keyword>
<feature type="domain" description="Starch synthase catalytic" evidence="6">
    <location>
        <begin position="1098"/>
        <end position="1328"/>
    </location>
</feature>
<dbReference type="SUPFAM" id="SSF51445">
    <property type="entry name" value="(Trans)glycosidases"/>
    <property type="match status" value="1"/>
</dbReference>
<dbReference type="SUPFAM" id="SSF53756">
    <property type="entry name" value="UDP-Glycosyltransferase/glycogen phosphorylase"/>
    <property type="match status" value="1"/>
</dbReference>
<accession>A0ABR2JCW5</accession>
<gene>
    <name evidence="7" type="ORF">M9Y10_005716</name>
</gene>
<dbReference type="InterPro" id="IPR001296">
    <property type="entry name" value="Glyco_trans_1"/>
</dbReference>
<dbReference type="Gene3D" id="3.20.20.80">
    <property type="entry name" value="Glycosidases"/>
    <property type="match status" value="1"/>
</dbReference>
<evidence type="ECO:0000256" key="3">
    <source>
        <dbReference type="ARBA" id="ARBA00022679"/>
    </source>
</evidence>
<dbReference type="Proteomes" id="UP001470230">
    <property type="component" value="Unassembled WGS sequence"/>
</dbReference>
<evidence type="ECO:0000256" key="4">
    <source>
        <dbReference type="ARBA" id="ARBA00023234"/>
    </source>
</evidence>
<comment type="subcellular location">
    <subcellularLocation>
        <location evidence="1">Plastid</location>
        <location evidence="1">Amyloplast</location>
    </subcellularLocation>
</comment>
<reference evidence="7 8" key="1">
    <citation type="submission" date="2024-04" db="EMBL/GenBank/DDBJ databases">
        <title>Tritrichomonas musculus Genome.</title>
        <authorList>
            <person name="Alves-Ferreira E."/>
            <person name="Grigg M."/>
            <person name="Lorenzi H."/>
            <person name="Galac M."/>
        </authorList>
    </citation>
    <scope>NUCLEOTIDE SEQUENCE [LARGE SCALE GENOMIC DNA]</scope>
    <source>
        <strain evidence="7 8">EAF2021</strain>
    </source>
</reference>
<dbReference type="CDD" id="cd03791">
    <property type="entry name" value="GT5_Glycogen_synthase_DULL1-like"/>
    <property type="match status" value="1"/>
</dbReference>
<feature type="domain" description="Glycosyl transferase family 1" evidence="5">
    <location>
        <begin position="1372"/>
        <end position="1554"/>
    </location>
</feature>
<dbReference type="InterPro" id="IPR013534">
    <property type="entry name" value="Starch_synth_cat_dom"/>
</dbReference>
<keyword evidence="4" id="KW-0934">Plastid</keyword>
<dbReference type="InterPro" id="IPR017853">
    <property type="entry name" value="GH"/>
</dbReference>
<dbReference type="Gene3D" id="3.40.50.2000">
    <property type="entry name" value="Glycogen Phosphorylase B"/>
    <property type="match status" value="2"/>
</dbReference>
<name>A0ABR2JCW5_9EUKA</name>
<evidence type="ECO:0000256" key="2">
    <source>
        <dbReference type="ARBA" id="ARBA00022676"/>
    </source>
</evidence>
<evidence type="ECO:0000259" key="6">
    <source>
        <dbReference type="Pfam" id="PF08323"/>
    </source>
</evidence>
<evidence type="ECO:0000313" key="7">
    <source>
        <dbReference type="EMBL" id="KAK8875549.1"/>
    </source>
</evidence>
<proteinExistence type="predicted"/>
<evidence type="ECO:0000256" key="1">
    <source>
        <dbReference type="ARBA" id="ARBA00004602"/>
    </source>
</evidence>
<keyword evidence="3" id="KW-0808">Transferase</keyword>
<evidence type="ECO:0000259" key="5">
    <source>
        <dbReference type="Pfam" id="PF00534"/>
    </source>
</evidence>
<comment type="caution">
    <text evidence="7">The sequence shown here is derived from an EMBL/GenBank/DDBJ whole genome shotgun (WGS) entry which is preliminary data.</text>
</comment>
<keyword evidence="4" id="KW-0035">Amyloplast</keyword>
<organism evidence="7 8">
    <name type="scientific">Tritrichomonas musculus</name>
    <dbReference type="NCBI Taxonomy" id="1915356"/>
    <lineage>
        <taxon>Eukaryota</taxon>
        <taxon>Metamonada</taxon>
        <taxon>Parabasalia</taxon>
        <taxon>Tritrichomonadida</taxon>
        <taxon>Tritrichomonadidae</taxon>
        <taxon>Tritrichomonas</taxon>
    </lineage>
</organism>
<sequence length="1587" mass="180077">MRSLLYLCKEPLFVSCDNDSIQSIEIDSQEISFPVSLTLLELLNKFDPSDNSLQCIKSLLDDIVKSPSYYFPDIPLLFERNGLSFFVPDDNQYHKLNWASIILQFHISLLQNVGFNAITSSNRYSQRRSTISEAGKTAINQSIISESHRNIDSYRDFATGSITLRQQSRCIASFRNRSSSVGPSFGSLQYSLVPPLERGETINPESSQLSQPMEINQLFSFQLNCSFDSNILFKMIVLAVASKGILDYSLGHIIIHELEKELRDAGVQLPPNLTDSHSAFDDYFNGVVRCCLDPKAESDIINGLSQDRATAALDKIESLQPFLLVPHSKTFIEGVLAPLCYHENALISGRALELYTELVNEHPWELSKTEVTTADLPLTFDMKNTQYMLVSASKKDGVYFTLIDSSSKSFKTVSAGFYDYCYVRMTPTGELEIDSSSQPGRFIVLPSGARKEVIHEMSAFDDKKPVPFEQLESQLQQLSLSGVTAVHLAGAVERTVLHRMTSVTDHTAINKACGGLDGFVSFCKRAKSLGLRVLIDFMPHVSMHNWSRKYLPFQTLKVDEDGVYKTAKIPGTENMLLNLRNPKLWTMITNEMIEICQKSGVSGFYLGDVDDWDYVYPRDMRELLRLDPDGERHYYNQNIIEGSVVIESQKTSRCGITSHSSFCSPFFMKMMRNLWANRPDAFVWMKSEFDLQRFVIESGIIPQSNQLSNVLLQTIEVCMRTDDLLQITASTNFSNFFKRRQENLQKGSLIITSFCSLTDHPIKISIEGLSLAIDVLFFLNDVPLINGCLDNAMSVPSAYEILTNTHLKQKAKKWSFSSMKFCELLKGRAATRAHADWILSGDLNILPVAYDSDKLDAILAISRQTKDNHCALICIAFYTNDLIFEVSVKDLPIIHNLDEKSVVQIVPLLGPQGQDCYYALDEISKEGSSLFLDIGKYSTNVFELQAIKPPIPVATQRILMENIYTRLQRAINYRSIPILSHNQIFSTILDIVESKEDEESQTVIDEKISKLIKSLPHDPELFITFRQSLFYATRYGREENKSNLIQFNSDNENEIIEKREEKVLRILKRMKENKNKEGLEFISKFANDVIEANKLGPVMLTAPELGPFSKVGGLSTMVWELAKELVSLGLDIHVVSPYYSVSPKGETNYLNKYNVTFKFKMDVYCPNKTEIGVYYGLVDGVKCWFLHHYSFFSAPYQTGSTSFRLQLLVLMAKAPLELCCQTQMIPSLVVTNDWMTGLTAAYARKTFGSVFNGSKFLHIFHNLGVGYAGKLWPSDGNTSSLHYIHQLPDEMIVDPFDHSFDPSLCALLASDQWATVSKKYRDELLEGSPYNYFLRHFPEPFAYSNGIRVQERLDALNKLHMDHRQAKAFIQQKFFGEIDLNKCVFIFVGRIVEQKGVYLIVDTFEELHKKFNGNLQFIVGGQAAADDREYGLPCTQKMWDLKKRYPKNFWADPSQFFGDGLVGDHGADYMLVPSLFEPSGIVQQESFASGTPVIAFRTGGLADTVFEYDRNTQTGNGFLFWSHRHGDFKMAVERAYNLFLDKKQYEILRKNAAKSVLSTEKVAKEWAREFNRLFMKIYEPGQNKSPS</sequence>
<keyword evidence="2" id="KW-0328">Glycosyltransferase</keyword>
<protein>
    <submittedName>
        <fullName evidence="7">Uncharacterized protein</fullName>
    </submittedName>
</protein>
<evidence type="ECO:0000313" key="8">
    <source>
        <dbReference type="Proteomes" id="UP001470230"/>
    </source>
</evidence>
<dbReference type="Pfam" id="PF00534">
    <property type="entry name" value="Glycos_transf_1"/>
    <property type="match status" value="1"/>
</dbReference>